<sequence>MCSDEVRMFAFTELLERCPYPSMKTASIGLFKNQINGAFNSKKDRPPSVFASPVIVDKFFPILFRTSKKWCTEEDTFWDDYSYQMQALNLYLFLLICDKSENRTTVFDQEKQVWMNNEYIHHLEVTIDTIMERHKKDSNDSDEQQSGIRLMNLEMMKNVIEQIKQRMTLSV</sequence>
<dbReference type="EMBL" id="KV440978">
    <property type="protein sequence ID" value="OAD74772.1"/>
    <property type="molecule type" value="Genomic_DNA"/>
</dbReference>
<dbReference type="RefSeq" id="XP_018292812.1">
    <property type="nucleotide sequence ID" value="XM_018433803.1"/>
</dbReference>
<organism evidence="1 2">
    <name type="scientific">Phycomyces blakesleeanus (strain ATCC 8743b / DSM 1359 / FGSC 10004 / NBRC 33097 / NRRL 1555)</name>
    <dbReference type="NCBI Taxonomy" id="763407"/>
    <lineage>
        <taxon>Eukaryota</taxon>
        <taxon>Fungi</taxon>
        <taxon>Fungi incertae sedis</taxon>
        <taxon>Mucoromycota</taxon>
        <taxon>Mucoromycotina</taxon>
        <taxon>Mucoromycetes</taxon>
        <taxon>Mucorales</taxon>
        <taxon>Phycomycetaceae</taxon>
        <taxon>Phycomyces</taxon>
    </lineage>
</organism>
<name>A0A162UAF8_PHYB8</name>
<dbReference type="InParanoid" id="A0A162UAF8"/>
<evidence type="ECO:0000313" key="1">
    <source>
        <dbReference type="EMBL" id="OAD74772.1"/>
    </source>
</evidence>
<dbReference type="AlphaFoldDB" id="A0A162UAF8"/>
<dbReference type="OrthoDB" id="5396786at2759"/>
<dbReference type="InterPro" id="IPR013877">
    <property type="entry name" value="YAP-bd/ALF4/Glomulin"/>
</dbReference>
<dbReference type="Proteomes" id="UP000077315">
    <property type="component" value="Unassembled WGS sequence"/>
</dbReference>
<dbReference type="GO" id="GO:0005737">
    <property type="term" value="C:cytoplasm"/>
    <property type="evidence" value="ECO:0007669"/>
    <property type="project" value="TreeGrafter"/>
</dbReference>
<dbReference type="STRING" id="763407.A0A162UAF8"/>
<dbReference type="GO" id="GO:0055105">
    <property type="term" value="F:ubiquitin-protein transferase inhibitor activity"/>
    <property type="evidence" value="ECO:0007669"/>
    <property type="project" value="TreeGrafter"/>
</dbReference>
<gene>
    <name evidence="1" type="ORF">PHYBLDRAFT_158518</name>
</gene>
<dbReference type="Pfam" id="PF08568">
    <property type="entry name" value="Kinetochor_Ybp2"/>
    <property type="match status" value="1"/>
</dbReference>
<accession>A0A162UAF8</accession>
<proteinExistence type="predicted"/>
<dbReference type="PANTHER" id="PTHR15430:SF1">
    <property type="entry name" value="GLOMULIN"/>
    <property type="match status" value="1"/>
</dbReference>
<reference evidence="2" key="1">
    <citation type="submission" date="2015-06" db="EMBL/GenBank/DDBJ databases">
        <title>Expansion of signal transduction pathways in fungi by whole-genome duplication.</title>
        <authorList>
            <consortium name="DOE Joint Genome Institute"/>
            <person name="Corrochano L.M."/>
            <person name="Kuo A."/>
            <person name="Marcet-Houben M."/>
            <person name="Polaino S."/>
            <person name="Salamov A."/>
            <person name="Villalobos J.M."/>
            <person name="Alvarez M.I."/>
            <person name="Avalos J."/>
            <person name="Benito E.P."/>
            <person name="Benoit I."/>
            <person name="Burger G."/>
            <person name="Camino L.P."/>
            <person name="Canovas D."/>
            <person name="Cerda-Olmedo E."/>
            <person name="Cheng J.-F."/>
            <person name="Dominguez A."/>
            <person name="Elias M."/>
            <person name="Eslava A.P."/>
            <person name="Glaser F."/>
            <person name="Grimwood J."/>
            <person name="Gutierrez G."/>
            <person name="Heitman J."/>
            <person name="Henrissat B."/>
            <person name="Iturriaga E.A."/>
            <person name="Lang B.F."/>
            <person name="Lavin J.L."/>
            <person name="Lee S."/>
            <person name="Li W."/>
            <person name="Lindquist E."/>
            <person name="Lopez-Garcia S."/>
            <person name="Luque E.M."/>
            <person name="Marcos A.T."/>
            <person name="Martin J."/>
            <person name="McCluskey K."/>
            <person name="Medina H.R."/>
            <person name="Miralles-Duran A."/>
            <person name="Miyazaki A."/>
            <person name="Munoz-Torres E."/>
            <person name="Oguiza J.A."/>
            <person name="Ohm R."/>
            <person name="Olmedo M."/>
            <person name="Orejas M."/>
            <person name="Ortiz-Castellanos L."/>
            <person name="Pisabarro A.G."/>
            <person name="Rodriguez-Romero J."/>
            <person name="Ruiz-Herrera J."/>
            <person name="Ruiz-Vazquez R."/>
            <person name="Sanz C."/>
            <person name="Schackwitz W."/>
            <person name="Schmutz J."/>
            <person name="Shahriari M."/>
            <person name="Shelest E."/>
            <person name="Silva-Franco F."/>
            <person name="Soanes D."/>
            <person name="Syed K."/>
            <person name="Tagua V.G."/>
            <person name="Talbot N.J."/>
            <person name="Thon M."/>
            <person name="De vries R.P."/>
            <person name="Wiebenga A."/>
            <person name="Yadav J.S."/>
            <person name="Braun E.L."/>
            <person name="Baker S."/>
            <person name="Garre V."/>
            <person name="Horwitz B."/>
            <person name="Torres-Martinez S."/>
            <person name="Idnurm A."/>
            <person name="Herrera-Estrella A."/>
            <person name="Gabaldon T."/>
            <person name="Grigoriev I.V."/>
        </authorList>
    </citation>
    <scope>NUCLEOTIDE SEQUENCE [LARGE SCALE GENOMIC DNA]</scope>
    <source>
        <strain evidence="2">NRRL 1555(-)</strain>
    </source>
</reference>
<dbReference type="PANTHER" id="PTHR15430">
    <property type="entry name" value="GLOMULIN"/>
    <property type="match status" value="1"/>
</dbReference>
<dbReference type="VEuPathDB" id="FungiDB:PHYBLDRAFT_158518"/>
<protein>
    <submittedName>
        <fullName evidence="1">Uncharacterized protein</fullName>
    </submittedName>
</protein>
<keyword evidence="2" id="KW-1185">Reference proteome</keyword>
<evidence type="ECO:0000313" key="2">
    <source>
        <dbReference type="Proteomes" id="UP000077315"/>
    </source>
</evidence>
<dbReference type="InterPro" id="IPR019516">
    <property type="entry name" value="Glomulin/ALF4"/>
</dbReference>
<dbReference type="GeneID" id="28994709"/>